<evidence type="ECO:0000256" key="2">
    <source>
        <dbReference type="ARBA" id="ARBA00004141"/>
    </source>
</evidence>
<evidence type="ECO:0000256" key="5">
    <source>
        <dbReference type="ARBA" id="ARBA00022692"/>
    </source>
</evidence>
<evidence type="ECO:0000256" key="4">
    <source>
        <dbReference type="ARBA" id="ARBA00022670"/>
    </source>
</evidence>
<evidence type="ECO:0000313" key="13">
    <source>
        <dbReference type="EMBL" id="MCA9379499.1"/>
    </source>
</evidence>
<feature type="transmembrane region" description="Helical" evidence="11">
    <location>
        <begin position="170"/>
        <end position="191"/>
    </location>
</feature>
<comment type="cofactor">
    <cofactor evidence="1">
        <name>Zn(2+)</name>
        <dbReference type="ChEBI" id="CHEBI:29105"/>
    </cofactor>
</comment>
<dbReference type="PANTHER" id="PTHR42837:SF2">
    <property type="entry name" value="MEMBRANE METALLOPROTEASE ARASP2, CHLOROPLASTIC-RELATED"/>
    <property type="match status" value="1"/>
</dbReference>
<evidence type="ECO:0000256" key="1">
    <source>
        <dbReference type="ARBA" id="ARBA00001947"/>
    </source>
</evidence>
<comment type="subcellular location">
    <subcellularLocation>
        <location evidence="2">Membrane</location>
        <topology evidence="2">Multi-pass membrane protein</topology>
    </subcellularLocation>
</comment>
<keyword evidence="9" id="KW-0482">Metalloprotease</keyword>
<dbReference type="InterPro" id="IPR036034">
    <property type="entry name" value="PDZ_sf"/>
</dbReference>
<dbReference type="SUPFAM" id="SSF50156">
    <property type="entry name" value="PDZ domain-like"/>
    <property type="match status" value="1"/>
</dbReference>
<dbReference type="Gene3D" id="2.30.42.10">
    <property type="match status" value="1"/>
</dbReference>
<dbReference type="GO" id="GO:0016020">
    <property type="term" value="C:membrane"/>
    <property type="evidence" value="ECO:0007669"/>
    <property type="project" value="UniProtKB-SubCell"/>
</dbReference>
<evidence type="ECO:0000256" key="3">
    <source>
        <dbReference type="ARBA" id="ARBA00007931"/>
    </source>
</evidence>
<accession>A0A955I7V1</accession>
<gene>
    <name evidence="13" type="ORF">KC640_03655</name>
</gene>
<evidence type="ECO:0000256" key="6">
    <source>
        <dbReference type="ARBA" id="ARBA00022801"/>
    </source>
</evidence>
<comment type="caution">
    <text evidence="13">The sequence shown here is derived from an EMBL/GenBank/DDBJ whole genome shotgun (WGS) entry which is preliminary data.</text>
</comment>
<dbReference type="AlphaFoldDB" id="A0A955I7V1"/>
<evidence type="ECO:0000256" key="10">
    <source>
        <dbReference type="ARBA" id="ARBA00023136"/>
    </source>
</evidence>
<reference evidence="13" key="2">
    <citation type="journal article" date="2021" name="Microbiome">
        <title>Successional dynamics and alternative stable states in a saline activated sludge microbial community over 9 years.</title>
        <authorList>
            <person name="Wang Y."/>
            <person name="Ye J."/>
            <person name="Ju F."/>
            <person name="Liu L."/>
            <person name="Boyd J.A."/>
            <person name="Deng Y."/>
            <person name="Parks D.H."/>
            <person name="Jiang X."/>
            <person name="Yin X."/>
            <person name="Woodcroft B.J."/>
            <person name="Tyson G.W."/>
            <person name="Hugenholtz P."/>
            <person name="Polz M.F."/>
            <person name="Zhang T."/>
        </authorList>
    </citation>
    <scope>NUCLEOTIDE SEQUENCE</scope>
    <source>
        <strain evidence="13">HKST-UBA12</strain>
    </source>
</reference>
<organism evidence="13 14">
    <name type="scientific">Candidatus Dojkabacteria bacterium</name>
    <dbReference type="NCBI Taxonomy" id="2099670"/>
    <lineage>
        <taxon>Bacteria</taxon>
        <taxon>Candidatus Dojkabacteria</taxon>
    </lineage>
</organism>
<dbReference type="GO" id="GO:0006508">
    <property type="term" value="P:proteolysis"/>
    <property type="evidence" value="ECO:0007669"/>
    <property type="project" value="UniProtKB-KW"/>
</dbReference>
<keyword evidence="6" id="KW-0378">Hydrolase</keyword>
<sequence length="335" mass="36430">KIGPTTYRINILPLGGYVQMQGEAMNREDTRPDSYTNKPLWRKWIILMAGIVMNIVFAIVVFAAFLAMTGYQVPMMQLVDYDFVGAQRVDTILPIVEVVEDSPAAGKLSDQDVIVEFNQQRLKTSAEFQELLKQNAGQTVQIGFVSLTDLSAEPSVVDVTLRSQGSNQPLLGVSYLPTYLVVYPASFLSAIPHTVNMFGYQVAAISWLVNQSVAESDPSIVLNEVRGFIGIGDLVGQVVQFGTFADILSLAALMSLALAFFNVLPIPLLDGGQAVLETIQTLTKNRIPESVINAVNMIGLVIIVILSIGITLKDAVQFNFLENIGSTIGRIFGGN</sequence>
<keyword evidence="4 13" id="KW-0645">Protease</keyword>
<reference evidence="13" key="1">
    <citation type="submission" date="2020-04" db="EMBL/GenBank/DDBJ databases">
        <authorList>
            <person name="Zhang T."/>
        </authorList>
    </citation>
    <scope>NUCLEOTIDE SEQUENCE</scope>
    <source>
        <strain evidence="13">HKST-UBA12</strain>
    </source>
</reference>
<dbReference type="EMBL" id="JAGQLI010000208">
    <property type="protein sequence ID" value="MCA9379499.1"/>
    <property type="molecule type" value="Genomic_DNA"/>
</dbReference>
<name>A0A955I7V1_9BACT</name>
<dbReference type="GO" id="GO:0004222">
    <property type="term" value="F:metalloendopeptidase activity"/>
    <property type="evidence" value="ECO:0007669"/>
    <property type="project" value="InterPro"/>
</dbReference>
<dbReference type="PANTHER" id="PTHR42837">
    <property type="entry name" value="REGULATOR OF SIGMA-E PROTEASE RSEP"/>
    <property type="match status" value="1"/>
</dbReference>
<evidence type="ECO:0000256" key="9">
    <source>
        <dbReference type="ARBA" id="ARBA00023049"/>
    </source>
</evidence>
<comment type="similarity">
    <text evidence="3">Belongs to the peptidase M50B family.</text>
</comment>
<feature type="transmembrane region" description="Helical" evidence="11">
    <location>
        <begin position="247"/>
        <end position="269"/>
    </location>
</feature>
<keyword evidence="7" id="KW-0862">Zinc</keyword>
<dbReference type="Proteomes" id="UP000760819">
    <property type="component" value="Unassembled WGS sequence"/>
</dbReference>
<protein>
    <submittedName>
        <fullName evidence="13">Site-2 protease family protein</fullName>
    </submittedName>
</protein>
<proteinExistence type="inferred from homology"/>
<keyword evidence="8 11" id="KW-1133">Transmembrane helix</keyword>
<evidence type="ECO:0000259" key="12">
    <source>
        <dbReference type="Pfam" id="PF02163"/>
    </source>
</evidence>
<feature type="domain" description="Peptidase M50" evidence="12">
    <location>
        <begin position="4"/>
        <end position="306"/>
    </location>
</feature>
<dbReference type="Pfam" id="PF02163">
    <property type="entry name" value="Peptidase_M50"/>
    <property type="match status" value="1"/>
</dbReference>
<evidence type="ECO:0000313" key="14">
    <source>
        <dbReference type="Proteomes" id="UP000760819"/>
    </source>
</evidence>
<keyword evidence="10 11" id="KW-0472">Membrane</keyword>
<feature type="non-terminal residue" evidence="13">
    <location>
        <position position="1"/>
    </location>
</feature>
<dbReference type="InterPro" id="IPR008915">
    <property type="entry name" value="Peptidase_M50"/>
</dbReference>
<keyword evidence="5 11" id="KW-0812">Transmembrane</keyword>
<feature type="transmembrane region" description="Helical" evidence="11">
    <location>
        <begin position="44"/>
        <end position="67"/>
    </location>
</feature>
<evidence type="ECO:0000256" key="7">
    <source>
        <dbReference type="ARBA" id="ARBA00022833"/>
    </source>
</evidence>
<evidence type="ECO:0000256" key="8">
    <source>
        <dbReference type="ARBA" id="ARBA00022989"/>
    </source>
</evidence>
<evidence type="ECO:0000256" key="11">
    <source>
        <dbReference type="SAM" id="Phobius"/>
    </source>
</evidence>
<dbReference type="InterPro" id="IPR004387">
    <property type="entry name" value="Pept_M50_Zn"/>
</dbReference>
<feature type="transmembrane region" description="Helical" evidence="11">
    <location>
        <begin position="290"/>
        <end position="312"/>
    </location>
</feature>